<sequence length="329" mass="35905">MMDRRWLPLNALRAFEAVGRHLSFTAAANALSVSQSAISRHVISLEALLGVQLFERRPQGLALTEAGASLLPVVHKSFDRLVQALNDIVSDGGGKVRTLRVQMPPTFAHQLAVPILRDFRQACPDIIVDIESPHGVSASARDADLSLVYAKPQVNDYVADLLWMVRLTPLCHPDLAHRFKGAELAQFLTENELLHVKLENEPRYVLWDMFVRQSGVGSSGVGSIDVERGLVFDTAILAAQYALSGEGVALLDAHMFAAEIAAGRLVAPYERSLEDGYGYYLQIHPEDLGDPAIALFRSWMIQRFAGAKPAPAAAGKAATRPRLRSVEPG</sequence>
<comment type="caution">
    <text evidence="6">The sequence shown here is derived from an EMBL/GenBank/DDBJ whole genome shotgun (WGS) entry which is preliminary data.</text>
</comment>
<evidence type="ECO:0000313" key="7">
    <source>
        <dbReference type="Proteomes" id="UP000646365"/>
    </source>
</evidence>
<dbReference type="InterPro" id="IPR036390">
    <property type="entry name" value="WH_DNA-bd_sf"/>
</dbReference>
<dbReference type="Pfam" id="PF03466">
    <property type="entry name" value="LysR_substrate"/>
    <property type="match status" value="1"/>
</dbReference>
<dbReference type="PANTHER" id="PTHR30537">
    <property type="entry name" value="HTH-TYPE TRANSCRIPTIONAL REGULATOR"/>
    <property type="match status" value="1"/>
</dbReference>
<keyword evidence="7" id="KW-1185">Reference proteome</keyword>
<dbReference type="Proteomes" id="UP000646365">
    <property type="component" value="Unassembled WGS sequence"/>
</dbReference>
<dbReference type="SUPFAM" id="SSF53850">
    <property type="entry name" value="Periplasmic binding protein-like II"/>
    <property type="match status" value="1"/>
</dbReference>
<gene>
    <name evidence="6" type="ORF">GCM10011611_17540</name>
</gene>
<reference evidence="6" key="1">
    <citation type="journal article" date="2014" name="Int. J. Syst. Evol. Microbiol.">
        <title>Complete genome sequence of Corynebacterium casei LMG S-19264T (=DSM 44701T), isolated from a smear-ripened cheese.</title>
        <authorList>
            <consortium name="US DOE Joint Genome Institute (JGI-PGF)"/>
            <person name="Walter F."/>
            <person name="Albersmeier A."/>
            <person name="Kalinowski J."/>
            <person name="Ruckert C."/>
        </authorList>
    </citation>
    <scope>NUCLEOTIDE SEQUENCE</scope>
    <source>
        <strain evidence="6">CGMCC 1.15725</strain>
    </source>
</reference>
<proteinExistence type="inferred from homology"/>
<dbReference type="GO" id="GO:0003700">
    <property type="term" value="F:DNA-binding transcription factor activity"/>
    <property type="evidence" value="ECO:0007669"/>
    <property type="project" value="InterPro"/>
</dbReference>
<dbReference type="Gene3D" id="1.10.10.10">
    <property type="entry name" value="Winged helix-like DNA-binding domain superfamily/Winged helix DNA-binding domain"/>
    <property type="match status" value="1"/>
</dbReference>
<keyword evidence="2" id="KW-0805">Transcription regulation</keyword>
<keyword evidence="4" id="KW-0804">Transcription</keyword>
<evidence type="ECO:0000256" key="4">
    <source>
        <dbReference type="ARBA" id="ARBA00023163"/>
    </source>
</evidence>
<name>A0A8J3E300_9PROT</name>
<evidence type="ECO:0000256" key="3">
    <source>
        <dbReference type="ARBA" id="ARBA00023125"/>
    </source>
</evidence>
<keyword evidence="3" id="KW-0238">DNA-binding</keyword>
<dbReference type="Gene3D" id="3.40.190.10">
    <property type="entry name" value="Periplasmic binding protein-like II"/>
    <property type="match status" value="2"/>
</dbReference>
<dbReference type="AlphaFoldDB" id="A0A8J3E300"/>
<feature type="domain" description="HTH lysR-type" evidence="5">
    <location>
        <begin position="7"/>
        <end position="64"/>
    </location>
</feature>
<dbReference type="Pfam" id="PF00126">
    <property type="entry name" value="HTH_1"/>
    <property type="match status" value="1"/>
</dbReference>
<dbReference type="GO" id="GO:0006351">
    <property type="term" value="P:DNA-templated transcription"/>
    <property type="evidence" value="ECO:0007669"/>
    <property type="project" value="TreeGrafter"/>
</dbReference>
<reference evidence="6" key="2">
    <citation type="submission" date="2020-09" db="EMBL/GenBank/DDBJ databases">
        <authorList>
            <person name="Sun Q."/>
            <person name="Zhou Y."/>
        </authorList>
    </citation>
    <scope>NUCLEOTIDE SEQUENCE</scope>
    <source>
        <strain evidence="6">CGMCC 1.15725</strain>
    </source>
</reference>
<dbReference type="InterPro" id="IPR005119">
    <property type="entry name" value="LysR_subst-bd"/>
</dbReference>
<evidence type="ECO:0000259" key="5">
    <source>
        <dbReference type="PROSITE" id="PS50931"/>
    </source>
</evidence>
<dbReference type="PANTHER" id="PTHR30537:SF26">
    <property type="entry name" value="GLYCINE CLEAVAGE SYSTEM TRANSCRIPTIONAL ACTIVATOR"/>
    <property type="match status" value="1"/>
</dbReference>
<accession>A0A8J3E300</accession>
<comment type="similarity">
    <text evidence="1">Belongs to the LysR transcriptional regulatory family.</text>
</comment>
<dbReference type="RefSeq" id="WP_189044716.1">
    <property type="nucleotide sequence ID" value="NZ_BMJQ01000004.1"/>
</dbReference>
<dbReference type="InterPro" id="IPR036388">
    <property type="entry name" value="WH-like_DNA-bd_sf"/>
</dbReference>
<dbReference type="SUPFAM" id="SSF46785">
    <property type="entry name" value="Winged helix' DNA-binding domain"/>
    <property type="match status" value="1"/>
</dbReference>
<dbReference type="FunFam" id="1.10.10.10:FF:000038">
    <property type="entry name" value="Glycine cleavage system transcriptional activator"/>
    <property type="match status" value="1"/>
</dbReference>
<organism evidence="6 7">
    <name type="scientific">Aliidongia dinghuensis</name>
    <dbReference type="NCBI Taxonomy" id="1867774"/>
    <lineage>
        <taxon>Bacteria</taxon>
        <taxon>Pseudomonadati</taxon>
        <taxon>Pseudomonadota</taxon>
        <taxon>Alphaproteobacteria</taxon>
        <taxon>Rhodospirillales</taxon>
        <taxon>Dongiaceae</taxon>
        <taxon>Aliidongia</taxon>
    </lineage>
</organism>
<dbReference type="PROSITE" id="PS50931">
    <property type="entry name" value="HTH_LYSR"/>
    <property type="match status" value="1"/>
</dbReference>
<dbReference type="InterPro" id="IPR058163">
    <property type="entry name" value="LysR-type_TF_proteobact-type"/>
</dbReference>
<evidence type="ECO:0000313" key="6">
    <source>
        <dbReference type="EMBL" id="GGF12410.1"/>
    </source>
</evidence>
<evidence type="ECO:0000256" key="1">
    <source>
        <dbReference type="ARBA" id="ARBA00009437"/>
    </source>
</evidence>
<dbReference type="GO" id="GO:0043565">
    <property type="term" value="F:sequence-specific DNA binding"/>
    <property type="evidence" value="ECO:0007669"/>
    <property type="project" value="TreeGrafter"/>
</dbReference>
<dbReference type="PRINTS" id="PR00039">
    <property type="entry name" value="HTHLYSR"/>
</dbReference>
<dbReference type="InterPro" id="IPR000847">
    <property type="entry name" value="LysR_HTH_N"/>
</dbReference>
<evidence type="ECO:0000256" key="2">
    <source>
        <dbReference type="ARBA" id="ARBA00023015"/>
    </source>
</evidence>
<dbReference type="EMBL" id="BMJQ01000004">
    <property type="protein sequence ID" value="GGF12410.1"/>
    <property type="molecule type" value="Genomic_DNA"/>
</dbReference>
<protein>
    <submittedName>
        <fullName evidence="6">Transcriptional regulator GcvA</fullName>
    </submittedName>
</protein>